<keyword evidence="4" id="KW-1185">Reference proteome</keyword>
<evidence type="ECO:0000259" key="2">
    <source>
        <dbReference type="Pfam" id="PF13360"/>
    </source>
</evidence>
<gene>
    <name evidence="3" type="ORF">SAMN04488103_102396</name>
</gene>
<dbReference type="InterPro" id="IPR011047">
    <property type="entry name" value="Quinoprotein_ADH-like_sf"/>
</dbReference>
<dbReference type="Gene3D" id="2.130.10.10">
    <property type="entry name" value="YVTN repeat-like/Quinoprotein amine dehydrogenase"/>
    <property type="match status" value="1"/>
</dbReference>
<evidence type="ECO:0000313" key="3">
    <source>
        <dbReference type="EMBL" id="SEM90305.1"/>
    </source>
</evidence>
<evidence type="ECO:0000256" key="1">
    <source>
        <dbReference type="SAM" id="MobiDB-lite"/>
    </source>
</evidence>
<dbReference type="InterPro" id="IPR002372">
    <property type="entry name" value="PQQ_rpt_dom"/>
</dbReference>
<feature type="region of interest" description="Disordered" evidence="1">
    <location>
        <begin position="36"/>
        <end position="61"/>
    </location>
</feature>
<feature type="domain" description="Pyrrolo-quinoline quinone repeat" evidence="2">
    <location>
        <begin position="137"/>
        <end position="365"/>
    </location>
</feature>
<dbReference type="InterPro" id="IPR015943">
    <property type="entry name" value="WD40/YVTN_repeat-like_dom_sf"/>
</dbReference>
<dbReference type="STRING" id="933059.SAMN04488103_102396"/>
<name>A0A1H8C5F4_9RHOB</name>
<dbReference type="AlphaFoldDB" id="A0A1H8C5F4"/>
<dbReference type="SUPFAM" id="SSF50998">
    <property type="entry name" value="Quinoprotein alcohol dehydrogenase-like"/>
    <property type="match status" value="1"/>
</dbReference>
<dbReference type="SMART" id="SM00564">
    <property type="entry name" value="PQQ"/>
    <property type="match status" value="6"/>
</dbReference>
<reference evidence="3 4" key="1">
    <citation type="submission" date="2016-10" db="EMBL/GenBank/DDBJ databases">
        <authorList>
            <person name="de Groot N.N."/>
        </authorList>
    </citation>
    <scope>NUCLEOTIDE SEQUENCE [LARGE SCALE GENOMIC DNA]</scope>
    <source>
        <strain evidence="3 4">DSM 3857</strain>
    </source>
</reference>
<sequence>MSLLKSAVSGFALMAMLAACEREVILPGERFDPRTPLEASLPSAGNPAPKDPAGKPANASAPISLPAAQANADWPQRGGNARHLMPHGALSAAPQLVWSAPIGEGNSRRSRISAAPVVGDGRIYTLDARAGLHATALNGTPLWQSDLTPASDAASEVSGGGLAFGGGKIFAATGYGELIAAEAATGRVIWRQRLGSAVTGAPAVEGNTVYVAGRDGSGWAVDTADGKVRWQLPGSAGALGMLGAAAPAITDRAILFPTASGEVISALKTGGLESWRARVVGQRLGRAYALTTEVTGDPVVSGDTVYVGNAGGRSYALSASTGETLWSAPEAALAPVLLAGGSVFLVDDEAKLVRLDAASGARVWSVEMPYFEATKPKKLKAITAHYGPVLAGGRIAVASGDGLLRFFSPTDGTLTATAQIPGGAAAQPALAGGMLLVVGADGQLHAFR</sequence>
<dbReference type="PANTHER" id="PTHR34512">
    <property type="entry name" value="CELL SURFACE PROTEIN"/>
    <property type="match status" value="1"/>
</dbReference>
<protein>
    <submittedName>
        <fullName evidence="3">PQQ-like domain-containing protein</fullName>
    </submittedName>
</protein>
<organism evidence="3 4">
    <name type="scientific">Gemmobacter aquatilis</name>
    <dbReference type="NCBI Taxonomy" id="933059"/>
    <lineage>
        <taxon>Bacteria</taxon>
        <taxon>Pseudomonadati</taxon>
        <taxon>Pseudomonadota</taxon>
        <taxon>Alphaproteobacteria</taxon>
        <taxon>Rhodobacterales</taxon>
        <taxon>Paracoccaceae</taxon>
        <taxon>Gemmobacter</taxon>
    </lineage>
</organism>
<dbReference type="PROSITE" id="PS51257">
    <property type="entry name" value="PROKAR_LIPOPROTEIN"/>
    <property type="match status" value="1"/>
</dbReference>
<proteinExistence type="predicted"/>
<accession>A0A1H8C5F4</accession>
<dbReference type="Proteomes" id="UP000198761">
    <property type="component" value="Unassembled WGS sequence"/>
</dbReference>
<dbReference type="RefSeq" id="WP_245749382.1">
    <property type="nucleotide sequence ID" value="NZ_FOCE01000002.1"/>
</dbReference>
<evidence type="ECO:0000313" key="4">
    <source>
        <dbReference type="Proteomes" id="UP000198761"/>
    </source>
</evidence>
<dbReference type="Pfam" id="PF13360">
    <property type="entry name" value="PQQ_2"/>
    <property type="match status" value="1"/>
</dbReference>
<dbReference type="InterPro" id="IPR018391">
    <property type="entry name" value="PQQ_b-propeller_rpt"/>
</dbReference>
<dbReference type="PANTHER" id="PTHR34512:SF30">
    <property type="entry name" value="OUTER MEMBRANE PROTEIN ASSEMBLY FACTOR BAMB"/>
    <property type="match status" value="1"/>
</dbReference>
<dbReference type="EMBL" id="FOCE01000002">
    <property type="protein sequence ID" value="SEM90305.1"/>
    <property type="molecule type" value="Genomic_DNA"/>
</dbReference>